<evidence type="ECO:0000313" key="8">
    <source>
        <dbReference type="EMBL" id="KNC24442.1"/>
    </source>
</evidence>
<sequence>QNYRTMRAQNHCPLRLRLAVQGVVLLCILISSGTNAESSCNRGCPESDNGYLSYTPGNVYEYNFDSIMTVGINSGAGNSDDTSLKITGNAKLFAEGNCGYTLQLGAVKVTATKENVEKKIMQSIQKPVHFTMVGGKVEPELCADQGDNAYALNIKRAVISMLQSKPDAVQEVDVFGQCPTHTTVSKIGNAEIVNKVRNLNACGYRKIINSGILTNALQTKPGLESASVLKADYTKESKIEKGVVNNVQLVEEYKYVAVPKSDVGLRAKVVTNLKLRNPSGAPAAAPQTGARSVSIMFQQPETYSSKNIAALKSSLTELVQLLEGYVKKDSAKGFVELIRLMRNSDTETLLELAAFPLPNKVLARQVYLDALFRTATSESARAILKQFNKMSEKEKTIAMMSLNLVQTVDKDTLNQAATLLNPNAIKEVYLAVGSLVSKYCERNGCNNGEVDAISKKFTESLKHCKANTKKDEERVLYILKGIGNTHHLASGVASSLTECVQQGRSNRMRVAALQAFSAASCDANLQKKAMELLVDRNEDSELRIEAYLAAIKCPSGELANEIAEVVNNETVNQVGGFITSSLRAIRDSTDEEKENQRRYLGNIRVTKKFPMDFRRYSYNDEVSYKMDALGLSASADYKLIYSQSGFLPRSARLNVKAEEFGINMNILDASVRQENLENVLEYFFGPKGFVNKDLDEMMGKESDKHNSRSRRSIADDTSKVAKKYKTYGAKNANDLNLDLSLKVFGSEILFLSLGDNIPSTFDDITKEFTEAFEKIKNELNNYNKEFTSHNFFMDTEIVYPTGVGIPLELTSDGFMANKMDFGVSVDVDNLLQSKWENSKYNIKFVPSIDANVNLKIGFNALVLSSGLRSVFTMHSATGSSIDVAITHEGAGFDMNVELPREKIELIDMKMQNDFYVAEQDKPVKSVPLKTSKSDANGPSIESCYNQFESLGFTPCVVGSFGDLKEDGLTEAFDFAVYVMTERHFNLKGYHNGQQAGVDQWKLDYSTPGSKESHDTSLTMELGTKPRAYGRASLDNSRYHFAVEAGLNNDDRELVWYAQYEQDKDVRKSKLGFIKSGNEYRPVIEIQDANGGVSNEINGYRVDGRVLVQKSGDQSRLNFENLMVSNKEERVLLNGFADLGPASMSSELHLTSNEDTIYIKSNLKVAAGEYAAGLFVNDEKKPENVYGASANVKVGEQSVSVDVVSKFAKWEATSTNEVEYSKQEGPNPIASSKFTSSVSVKHKQHNVGSLKVQGLTEGQDKFEVNVDAASGKKVAAVAVKYAANQKAQNDYQLSVNAKLNQHFVDVVSKCDIVGNHFVLDNVLTTSWGSALTLKGELGQRYTPQDIYMDLQGTAQVSGKDKPTQWILKVIGAPEKTNSEFKVSRDNAEIIKVVADTQHPQDKITSGKVNLIVKNVVTAKGDFKLAKNGKGEVAAVIETLKTDPKHKLELSSKFHVQHPKYDIEANVILDGEQKVFIKTENIVDKLKFNTKNMVDVSQKKVSFDANGSIKGDWRMNGEIQGSFTFTCPEGRVLSGSLKRKINTNGKTGISQGHMDVQLVDQLPSDGNKRSLALNGKLEKFNVKSKEFSATTQLVYTNFESQTLDVNCHLKKLPKGQNKMIDFGTTVNGPLVKSPIDVTFIVDEYSVRHAIFNIGAKYGDAVNVKINGNYDMGERGSALKYELNSNIELPHTSFKTYELHTKGQFMEPHTEGGNYIFELFVDEKAGSEQFVKLTTNVKSSEKNGAFNINLSTQHMQAPLEIDGSYQREHQGSFKEDNASGSVKYDFNFKHGDKFVKSSNDLSYNGKETLHNRLTVTSSFEGARNLDVEIRGKLLDADSYNLNVVGNHNEHSYSLDTVMYRGNHKKGVQISASLPNGKPISIVAIFEVMGRRKSKVTTELSNVFDLDLKFNGEASYNAVDDFYIVAQWNSAKLKLDNYDLDVRTQGKSLSLMLKNAQGEIFSGTATCALKKENNKSILEGQGQIRFKGTTQNTNFRLTRQIYEMTTDKEVGFSFNFNGNFGPKNGVSTLKITNKDFNIKLSICEEKKQCTNVQVLASNDLTQDETSIHSLLVLFDLREIGFPYEFELQSKNVREGFKFQYMLDSSINSNNNLKYNLLANVQPTNAKVQLKLPSREILLEAHQKYPVNGQIFGHYENSLAFFIDKTNKPHDVTRFLAQADLSGKERVAINAKGLLKLEHPTIRPLIVSGKLDANREHHTINAEVIFDIFKLPEQQIVATTHVQNIKSNNGFNITSTEVVRSSGLGFEYTLNAHAGLNTEKYEFSSGADLSLGSSDLKASAFVFGNKEHAEVLIYSLNEEVVKMVADYNKQKKQTKLNAKLQALGRKPVEINAELLPTMAKINVVREGLLNAQGEIKLGKELKFAVEGANKELINGRVGLDSGNFLRTTYNAHEENVKEFMNVLENEMKQETEVTTELKQRFEKLKEMVDRQLQLSKDSAPDFSQLKNSYQNNLNEIVKELEVDPAMKQISETLQNLYSKIAKLSTELTKLWSETYEKLHKSFVALHEKFQVIVKETLVPAWEEFLTNTGKIVRELRLEIVNMYSKSFKSVLDVFKQYEPALKNYGKAIAEGLKPFNEAVQELYKALASGLEDLVNEWIEYWSKLPSFEAIQSELRDKLHALQLGEKSLEFVNNVFDQLHVLPLTAETSEFLQKVHEYVVSKLKHQQVDDEKVVEELVKLFVKAVRSVWASLEMAAPTGASITSFSLNDLFMSAPVPTDFFSQLPALITFRSSVINFLINEDFENWFSKEDFIFNDFDLRGHIADGRHVFTFDGQHLYFTGNCKYILAQDSVDNNFTVIAQVNNGKMKSIFVTDREGQFMEINDNGVLKLNGNPVEYPQHENGMHAWRLYYTVYMVSEYGVQIMCTNDLKVCHVDVNGFYTSKMRGLLGNGNAEPYDDFVQIDGSIAGDAATFVNGYGLGKCNPATVDTHTEIQRTEICNELFGYESPLALGYLFIDSKPYRNACDQSVLTAAEKDKETVACSVATAYASALKLEDIFVFLPKRCLKCSGQAGQRELGEEFTLKVPTNKADIVFVVDVDVTSIVMRNLIAPVVTEVRDTLKSRGFTDVQIGVVAYSANQRYPAVLTSDNGKLNYQGNLADVKLNGPKPIFESTVSQMITEKKVLDIFEILEDIVKSIVPQSDELAFRMALNYPFRAGAAKSIVAVRSNNLEYDNMMKFVRAHVIGAVTQFDAALLHVIGPVKDMSLEGVPTEKLIGFNSRLVATLDGKDAKKRAKLQFHNDMGIDFVLNNGGWVFATQNFEQLKPQEQKKALNQITTSIADTLFKTEIVTDCRCMPVHGIHAQHKCVIKSSNFVPNKKVKA</sequence>
<dbReference type="EMBL" id="JRES01001234">
    <property type="protein sequence ID" value="KNC24442.1"/>
    <property type="molecule type" value="Genomic_DNA"/>
</dbReference>
<keyword evidence="1 5" id="KW-0732">Signal</keyword>
<dbReference type="InterPro" id="IPR001846">
    <property type="entry name" value="VWF_type-D"/>
</dbReference>
<feature type="chain" id="PRO_5005535341" evidence="5">
    <location>
        <begin position="37"/>
        <end position="3335"/>
    </location>
</feature>
<protein>
    <submittedName>
        <fullName evidence="8">Apolipophorin</fullName>
    </submittedName>
</protein>
<gene>
    <name evidence="8" type="ORF">FF38_09210</name>
</gene>
<dbReference type="Proteomes" id="UP000037069">
    <property type="component" value="Unassembled WGS sequence"/>
</dbReference>
<dbReference type="InterPro" id="IPR011030">
    <property type="entry name" value="Lipovitellin_superhlx_dom"/>
</dbReference>
<dbReference type="Pfam" id="PF00094">
    <property type="entry name" value="VWD"/>
    <property type="match status" value="1"/>
</dbReference>
<evidence type="ECO:0000256" key="4">
    <source>
        <dbReference type="SAM" id="Coils"/>
    </source>
</evidence>
<evidence type="ECO:0000313" key="9">
    <source>
        <dbReference type="Proteomes" id="UP000037069"/>
    </source>
</evidence>
<evidence type="ECO:0000259" key="7">
    <source>
        <dbReference type="PROSITE" id="PS51233"/>
    </source>
</evidence>
<feature type="domain" description="VWFD" evidence="7">
    <location>
        <begin position="2773"/>
        <end position="2940"/>
    </location>
</feature>
<dbReference type="OMA" id="MTWTILE"/>
<dbReference type="Pfam" id="PF09172">
    <property type="entry name" value="Vit_open_b-sht"/>
    <property type="match status" value="1"/>
</dbReference>
<dbReference type="PANTHER" id="PTHR23345">
    <property type="entry name" value="VITELLOGENIN-RELATED"/>
    <property type="match status" value="1"/>
</dbReference>
<dbReference type="SMART" id="SM01169">
    <property type="entry name" value="DUF1943"/>
    <property type="match status" value="1"/>
</dbReference>
<dbReference type="InterPro" id="IPR015255">
    <property type="entry name" value="Vitellinogen_open_b-sht"/>
</dbReference>
<dbReference type="PROSITE" id="PS51211">
    <property type="entry name" value="VITELLOGENIN"/>
    <property type="match status" value="1"/>
</dbReference>
<comment type="caution">
    <text evidence="8">The sequence shown here is derived from an EMBL/GenBank/DDBJ whole genome shotgun (WGS) entry which is preliminary data.</text>
</comment>
<dbReference type="InterPro" id="IPR015816">
    <property type="entry name" value="Vitellinogen_b-sht_N"/>
</dbReference>
<dbReference type="InterPro" id="IPR050733">
    <property type="entry name" value="Vitellogenin/Apolipophorin"/>
</dbReference>
<dbReference type="SMART" id="SM00216">
    <property type="entry name" value="VWD"/>
    <property type="match status" value="1"/>
</dbReference>
<dbReference type="Gene3D" id="2.30.230.10">
    <property type="entry name" value="Lipovitellin, beta-sheet shell regions, chain A"/>
    <property type="match status" value="1"/>
</dbReference>
<proteinExistence type="predicted"/>
<comment type="caution">
    <text evidence="3">Lacks conserved residue(s) required for the propagation of feature annotation.</text>
</comment>
<dbReference type="SMART" id="SM00638">
    <property type="entry name" value="LPD_N"/>
    <property type="match status" value="1"/>
</dbReference>
<accession>A0A0L0BWP2</accession>
<dbReference type="Gene3D" id="2.20.80.10">
    <property type="entry name" value="Lipovitellin-phosvitin complex, chain A, domain 4"/>
    <property type="match status" value="1"/>
</dbReference>
<dbReference type="SUPFAM" id="SSF56968">
    <property type="entry name" value="Lipovitellin-phosvitin complex, beta-sheet shell regions"/>
    <property type="match status" value="2"/>
</dbReference>
<dbReference type="Gene3D" id="2.20.50.20">
    <property type="entry name" value="Lipovitellin. Chain A, domain 3"/>
    <property type="match status" value="1"/>
</dbReference>
<dbReference type="Pfam" id="PF01347">
    <property type="entry name" value="Vitellogenin_N"/>
    <property type="match status" value="1"/>
</dbReference>
<dbReference type="InterPro" id="IPR015817">
    <property type="entry name" value="Vitellinogen_open_b-sht_sub1"/>
</dbReference>
<feature type="domain" description="Vitellogenin" evidence="6">
    <location>
        <begin position="54"/>
        <end position="651"/>
    </location>
</feature>
<dbReference type="PROSITE" id="PS51233">
    <property type="entry name" value="VWFD"/>
    <property type="match status" value="1"/>
</dbReference>
<feature type="coiled-coil region" evidence="4">
    <location>
        <begin position="2404"/>
        <end position="2442"/>
    </location>
</feature>
<dbReference type="InterPro" id="IPR015819">
    <property type="entry name" value="Lipid_transp_b-sht_shell"/>
</dbReference>
<dbReference type="OrthoDB" id="6484170at2759"/>
<dbReference type="STRING" id="7375.A0A0L0BWP2"/>
<evidence type="ECO:0000256" key="5">
    <source>
        <dbReference type="SAM" id="SignalP"/>
    </source>
</evidence>
<evidence type="ECO:0000256" key="3">
    <source>
        <dbReference type="PROSITE-ProRule" id="PRU00557"/>
    </source>
</evidence>
<dbReference type="SUPFAM" id="SSF48431">
    <property type="entry name" value="Lipovitellin-phosvitin complex, superhelical domain"/>
    <property type="match status" value="1"/>
</dbReference>
<evidence type="ECO:0000256" key="2">
    <source>
        <dbReference type="ARBA" id="ARBA00023180"/>
    </source>
</evidence>
<name>A0A0L0BWP2_LUCCU</name>
<dbReference type="PANTHER" id="PTHR23345:SF36">
    <property type="entry name" value="APOLIPOPHORINS"/>
    <property type="match status" value="1"/>
</dbReference>
<dbReference type="InterPro" id="IPR001747">
    <property type="entry name" value="Vitellogenin_N"/>
</dbReference>
<evidence type="ECO:0000259" key="6">
    <source>
        <dbReference type="PROSITE" id="PS51211"/>
    </source>
</evidence>
<keyword evidence="4" id="KW-0175">Coiled coil</keyword>
<dbReference type="SUPFAM" id="SSF58113">
    <property type="entry name" value="Apolipoprotein A-I"/>
    <property type="match status" value="1"/>
</dbReference>
<feature type="signal peptide" evidence="5">
    <location>
        <begin position="1"/>
        <end position="36"/>
    </location>
</feature>
<reference evidence="8 9" key="1">
    <citation type="journal article" date="2015" name="Nat. Commun.">
        <title>Lucilia cuprina genome unlocks parasitic fly biology to underpin future interventions.</title>
        <authorList>
            <person name="Anstead C.A."/>
            <person name="Korhonen P.K."/>
            <person name="Young N.D."/>
            <person name="Hall R.S."/>
            <person name="Jex A.R."/>
            <person name="Murali S.C."/>
            <person name="Hughes D.S."/>
            <person name="Lee S.F."/>
            <person name="Perry T."/>
            <person name="Stroehlein A.J."/>
            <person name="Ansell B.R."/>
            <person name="Breugelmans B."/>
            <person name="Hofmann A."/>
            <person name="Qu J."/>
            <person name="Dugan S."/>
            <person name="Lee S.L."/>
            <person name="Chao H."/>
            <person name="Dinh H."/>
            <person name="Han Y."/>
            <person name="Doddapaneni H.V."/>
            <person name="Worley K.C."/>
            <person name="Muzny D.M."/>
            <person name="Ioannidis P."/>
            <person name="Waterhouse R.M."/>
            <person name="Zdobnov E.M."/>
            <person name="James P.J."/>
            <person name="Bagnall N.H."/>
            <person name="Kotze A.C."/>
            <person name="Gibbs R.A."/>
            <person name="Richards S."/>
            <person name="Batterham P."/>
            <person name="Gasser R.B."/>
        </authorList>
    </citation>
    <scope>NUCLEOTIDE SEQUENCE [LARGE SCALE GENOMIC DNA]</scope>
    <source>
        <strain evidence="8 9">LS</strain>
        <tissue evidence="8">Full body</tissue>
    </source>
</reference>
<keyword evidence="9" id="KW-1185">Reference proteome</keyword>
<feature type="non-terminal residue" evidence="8">
    <location>
        <position position="1"/>
    </location>
</feature>
<evidence type="ECO:0000256" key="1">
    <source>
        <dbReference type="ARBA" id="ARBA00022729"/>
    </source>
</evidence>
<organism evidence="8 9">
    <name type="scientific">Lucilia cuprina</name>
    <name type="common">Green bottle fly</name>
    <name type="synonym">Australian sheep blowfly</name>
    <dbReference type="NCBI Taxonomy" id="7375"/>
    <lineage>
        <taxon>Eukaryota</taxon>
        <taxon>Metazoa</taxon>
        <taxon>Ecdysozoa</taxon>
        <taxon>Arthropoda</taxon>
        <taxon>Hexapoda</taxon>
        <taxon>Insecta</taxon>
        <taxon>Pterygota</taxon>
        <taxon>Neoptera</taxon>
        <taxon>Endopterygota</taxon>
        <taxon>Diptera</taxon>
        <taxon>Brachycera</taxon>
        <taxon>Muscomorpha</taxon>
        <taxon>Oestroidea</taxon>
        <taxon>Calliphoridae</taxon>
        <taxon>Luciliinae</taxon>
        <taxon>Lucilia</taxon>
    </lineage>
</organism>
<dbReference type="GO" id="GO:0005319">
    <property type="term" value="F:lipid transporter activity"/>
    <property type="evidence" value="ECO:0007669"/>
    <property type="project" value="InterPro"/>
</dbReference>
<dbReference type="Gene3D" id="1.25.10.20">
    <property type="entry name" value="Vitellinogen, superhelical"/>
    <property type="match status" value="1"/>
</dbReference>
<keyword evidence="2" id="KW-0325">Glycoprotein</keyword>